<name>A0A8J2KCJ9_9HEXA</name>
<evidence type="ECO:0000313" key="3">
    <source>
        <dbReference type="EMBL" id="CAG7723444.1"/>
    </source>
</evidence>
<evidence type="ECO:0000313" key="4">
    <source>
        <dbReference type="Proteomes" id="UP000708208"/>
    </source>
</evidence>
<dbReference type="PANTHER" id="PTHR23324">
    <property type="entry name" value="SEC14 RELATED PROTEIN"/>
    <property type="match status" value="1"/>
</dbReference>
<organism evidence="3 4">
    <name type="scientific">Allacma fusca</name>
    <dbReference type="NCBI Taxonomy" id="39272"/>
    <lineage>
        <taxon>Eukaryota</taxon>
        <taxon>Metazoa</taxon>
        <taxon>Ecdysozoa</taxon>
        <taxon>Arthropoda</taxon>
        <taxon>Hexapoda</taxon>
        <taxon>Collembola</taxon>
        <taxon>Symphypleona</taxon>
        <taxon>Sminthuridae</taxon>
        <taxon>Allacma</taxon>
    </lineage>
</organism>
<comment type="caution">
    <text evidence="3">The sequence shown here is derived from an EMBL/GenBank/DDBJ whole genome shotgun (WGS) entry which is preliminary data.</text>
</comment>
<proteinExistence type="predicted"/>
<evidence type="ECO:0000256" key="1">
    <source>
        <dbReference type="SAM" id="SignalP"/>
    </source>
</evidence>
<dbReference type="InterPro" id="IPR001251">
    <property type="entry name" value="CRAL-TRIO_dom"/>
</dbReference>
<sequence>MIIFGSIVFLSILIKTKASGFDVSSNEVVDYKFQNDSLLTWEAPYELQRDYAYYLSGFDDENCPIWVAEMGKWDTRKSVESGPLREKQFQKYVLQFLKRCQESVQLRSTPENPVKEFSIIVDMAGYNARQTATLPALSMALWMARQFEQAFKDSMKLGYIVNGNYVFTTVW</sequence>
<evidence type="ECO:0000259" key="2">
    <source>
        <dbReference type="PROSITE" id="PS50191"/>
    </source>
</evidence>
<accession>A0A8J2KCJ9</accession>
<keyword evidence="4" id="KW-1185">Reference proteome</keyword>
<keyword evidence="1" id="KW-0732">Signal</keyword>
<feature type="signal peptide" evidence="1">
    <location>
        <begin position="1"/>
        <end position="18"/>
    </location>
</feature>
<dbReference type="GO" id="GO:0005737">
    <property type="term" value="C:cytoplasm"/>
    <property type="evidence" value="ECO:0007669"/>
    <property type="project" value="TreeGrafter"/>
</dbReference>
<dbReference type="PANTHER" id="PTHR23324:SF83">
    <property type="entry name" value="SEC14-LIKE PROTEIN 2"/>
    <property type="match status" value="1"/>
</dbReference>
<dbReference type="Proteomes" id="UP000708208">
    <property type="component" value="Unassembled WGS sequence"/>
</dbReference>
<dbReference type="PROSITE" id="PS50191">
    <property type="entry name" value="CRAL_TRIO"/>
    <property type="match status" value="1"/>
</dbReference>
<dbReference type="CDD" id="cd00170">
    <property type="entry name" value="SEC14"/>
    <property type="match status" value="1"/>
</dbReference>
<feature type="chain" id="PRO_5035315785" description="CRAL-TRIO domain-containing protein" evidence="1">
    <location>
        <begin position="19"/>
        <end position="171"/>
    </location>
</feature>
<dbReference type="OrthoDB" id="1434354at2759"/>
<reference evidence="3" key="1">
    <citation type="submission" date="2021-06" db="EMBL/GenBank/DDBJ databases">
        <authorList>
            <person name="Hodson N. C."/>
            <person name="Mongue J. A."/>
            <person name="Jaron S. K."/>
        </authorList>
    </citation>
    <scope>NUCLEOTIDE SEQUENCE</scope>
</reference>
<feature type="non-terminal residue" evidence="3">
    <location>
        <position position="1"/>
    </location>
</feature>
<gene>
    <name evidence="3" type="ORF">AFUS01_LOCUS12532</name>
</gene>
<dbReference type="EMBL" id="CAJVCH010099141">
    <property type="protein sequence ID" value="CAG7723444.1"/>
    <property type="molecule type" value="Genomic_DNA"/>
</dbReference>
<dbReference type="AlphaFoldDB" id="A0A8J2KCJ9"/>
<dbReference type="Pfam" id="PF00650">
    <property type="entry name" value="CRAL_TRIO"/>
    <property type="match status" value="1"/>
</dbReference>
<protein>
    <recommendedName>
        <fullName evidence="2">CRAL-TRIO domain-containing protein</fullName>
    </recommendedName>
</protein>
<feature type="domain" description="CRAL-TRIO" evidence="2">
    <location>
        <begin position="43"/>
        <end position="171"/>
    </location>
</feature>
<dbReference type="InterPro" id="IPR051064">
    <property type="entry name" value="SEC14/CRAL-TRIO_domain"/>
</dbReference>